<feature type="domain" description="Transglutaminase-like" evidence="1">
    <location>
        <begin position="162"/>
        <end position="223"/>
    </location>
</feature>
<reference evidence="2 3" key="1">
    <citation type="submission" date="2016-03" db="EMBL/GenBank/DDBJ databases">
        <title>Acinetobacter genomospecies 28 strain ANC 4149.</title>
        <authorList>
            <person name="Radolfova-Krizova L."/>
            <person name="Nemec A."/>
        </authorList>
    </citation>
    <scope>NUCLEOTIDE SEQUENCE [LARGE SCALE GENOMIC DNA]</scope>
    <source>
        <strain evidence="2 3">ANC 4149</strain>
    </source>
</reference>
<protein>
    <recommendedName>
        <fullName evidence="1">Transglutaminase-like domain-containing protein</fullName>
    </recommendedName>
</protein>
<keyword evidence="3" id="KW-1185">Reference proteome</keyword>
<proteinExistence type="predicted"/>
<dbReference type="InterPro" id="IPR048930">
    <property type="entry name" value="Bact_transglu_N_2"/>
</dbReference>
<dbReference type="RefSeq" id="WP_067666906.1">
    <property type="nucleotide sequence ID" value="NZ_CBCSIK010000005.1"/>
</dbReference>
<dbReference type="Pfam" id="PF01841">
    <property type="entry name" value="Transglut_core"/>
    <property type="match status" value="1"/>
</dbReference>
<dbReference type="AlphaFoldDB" id="A0A151Y4S2"/>
<gene>
    <name evidence="2" type="ORF">AZH43_01700</name>
</gene>
<sequence length="265" mass="29805">MTTCQIDCHLTYKIIQPTEIIFLIHAAYSPNQTILAEQLCISPTAAWHEFQDPVHHNRHIRLRAAPCESFEVHYQATVECHDIAVHPQSSGEVAIRDIPDAVLPYLLASRYCNSDQLENMAMRSFAWMEAGYARVKAIEQWIFNNIAYISGSSNQFTTATDTLIQRAGVCRDFAHLGIALCRALGIPARIVVGYVEIENFSPDFHAVFEAYLEGGWRLFDPTRLAPTENLIRIAAGVDAGDVAFATFYGDLELLKIEPRINYQSE</sequence>
<dbReference type="Pfam" id="PF21295">
    <property type="entry name" value="Bact_transglu_N_2"/>
    <property type="match status" value="1"/>
</dbReference>
<evidence type="ECO:0000259" key="1">
    <source>
        <dbReference type="SMART" id="SM00460"/>
    </source>
</evidence>
<accession>A0A151Y4S2</accession>
<dbReference type="SMART" id="SM00460">
    <property type="entry name" value="TGc"/>
    <property type="match status" value="1"/>
</dbReference>
<dbReference type="EMBL" id="LUAW01000012">
    <property type="protein sequence ID" value="KYQ73028.1"/>
    <property type="molecule type" value="Genomic_DNA"/>
</dbReference>
<dbReference type="InterPro" id="IPR038765">
    <property type="entry name" value="Papain-like_cys_pep_sf"/>
</dbReference>
<comment type="caution">
    <text evidence="2">The sequence shown here is derived from an EMBL/GenBank/DDBJ whole genome shotgun (WGS) entry which is preliminary data.</text>
</comment>
<name>A0A151Y4S2_9GAMM</name>
<dbReference type="PANTHER" id="PTHR33490">
    <property type="entry name" value="BLR5614 PROTEIN-RELATED"/>
    <property type="match status" value="1"/>
</dbReference>
<dbReference type="PANTHER" id="PTHR33490:SF12">
    <property type="entry name" value="BLL5557 PROTEIN"/>
    <property type="match status" value="1"/>
</dbReference>
<dbReference type="SUPFAM" id="SSF54001">
    <property type="entry name" value="Cysteine proteinases"/>
    <property type="match status" value="1"/>
</dbReference>
<organism evidence="2 3">
    <name type="scientific">Acinetobacter pragensis</name>
    <dbReference type="NCBI Taxonomy" id="1806892"/>
    <lineage>
        <taxon>Bacteria</taxon>
        <taxon>Pseudomonadati</taxon>
        <taxon>Pseudomonadota</taxon>
        <taxon>Gammaproteobacteria</taxon>
        <taxon>Moraxellales</taxon>
        <taxon>Moraxellaceae</taxon>
        <taxon>Acinetobacter</taxon>
    </lineage>
</organism>
<evidence type="ECO:0000313" key="3">
    <source>
        <dbReference type="Proteomes" id="UP000076276"/>
    </source>
</evidence>
<dbReference type="Proteomes" id="UP000076276">
    <property type="component" value="Unassembled WGS sequence"/>
</dbReference>
<dbReference type="InterPro" id="IPR002931">
    <property type="entry name" value="Transglutaminase-like"/>
</dbReference>
<dbReference type="OrthoDB" id="5438043at2"/>
<evidence type="ECO:0000313" key="2">
    <source>
        <dbReference type="EMBL" id="KYQ73028.1"/>
    </source>
</evidence>
<dbReference type="STRING" id="1806892.AZH43_01700"/>
<dbReference type="Gene3D" id="2.60.40.2250">
    <property type="match status" value="1"/>
</dbReference>
<dbReference type="Gene3D" id="3.10.620.30">
    <property type="match status" value="1"/>
</dbReference>